<feature type="transmembrane region" description="Helical" evidence="1">
    <location>
        <begin position="56"/>
        <end position="74"/>
    </location>
</feature>
<evidence type="ECO:0000313" key="2">
    <source>
        <dbReference type="EMBL" id="OQS53907.1"/>
    </source>
</evidence>
<keyword evidence="1" id="KW-1133">Transmembrane helix</keyword>
<accession>A0A1W0E3S6</accession>
<keyword evidence="3" id="KW-1185">Reference proteome</keyword>
<comment type="caution">
    <text evidence="2">The sequence shown here is derived from an EMBL/GenBank/DDBJ whole genome shotgun (WGS) entry which is preliminary data.</text>
</comment>
<feature type="transmembrane region" description="Helical" evidence="1">
    <location>
        <begin position="165"/>
        <end position="187"/>
    </location>
</feature>
<dbReference type="AlphaFoldDB" id="A0A1W0E3S6"/>
<dbReference type="VEuPathDB" id="MicrosporidiaDB:EHP00_1525"/>
<feature type="transmembrane region" description="Helical" evidence="1">
    <location>
        <begin position="86"/>
        <end position="108"/>
    </location>
</feature>
<sequence length="374" mass="44253">MMMYFIIEEILDSFITFFTTSFLYFIKAEVKKGHLLIYSKRLQHEHLFKYNEETDAFLSFIDGLFGLILLYSKLQKIIILILKNKNLAFVFVIYGFISFTTCIMQIYYLKKKYIVDSHQMTLIKTAHESRNIIVAYDAKLWLIGKYCELDEYEMKYCASIELTSFLYNFVCITFIMISNASLINSYLGNAERAASLGCKILELARNYEMIPKEIFKEPNTQIKNEGIFDTKTYDVSYLTYQPHVFKTSILSNFDWNKKLFENKGRLNRHIIKQSFYALLVDVLTGQSFSDHFEEKSFKLKNKHTDNEYLWDINKILRFKAHKLSFGQMKVISLIKTLICPAKKYVLHKPFEGIDMKYHERIAKILENYNVEIIN</sequence>
<feature type="transmembrane region" description="Helical" evidence="1">
    <location>
        <begin position="7"/>
        <end position="26"/>
    </location>
</feature>
<dbReference type="Proteomes" id="UP000192758">
    <property type="component" value="Unassembled WGS sequence"/>
</dbReference>
<proteinExistence type="predicted"/>
<evidence type="ECO:0000313" key="3">
    <source>
        <dbReference type="Proteomes" id="UP000192758"/>
    </source>
</evidence>
<dbReference type="EMBL" id="MNPJ01000024">
    <property type="protein sequence ID" value="OQS53907.1"/>
    <property type="molecule type" value="Genomic_DNA"/>
</dbReference>
<gene>
    <name evidence="2" type="ORF">EHP00_1525</name>
</gene>
<keyword evidence="1" id="KW-0812">Transmembrane</keyword>
<reference evidence="2 3" key="1">
    <citation type="journal article" date="2017" name="Environ. Microbiol.">
        <title>Decay of the glycolytic pathway and adaptation to intranuclear parasitism within Enterocytozoonidae microsporidia.</title>
        <authorList>
            <person name="Wiredu Boakye D."/>
            <person name="Jaroenlak P."/>
            <person name="Prachumwat A."/>
            <person name="Williams T.A."/>
            <person name="Bateman K.S."/>
            <person name="Itsathitphaisarn O."/>
            <person name="Sritunyalucksana K."/>
            <person name="Paszkiewicz K.H."/>
            <person name="Moore K.A."/>
            <person name="Stentiford G.D."/>
            <person name="Williams B.A."/>
        </authorList>
    </citation>
    <scope>NUCLEOTIDE SEQUENCE [LARGE SCALE GENOMIC DNA]</scope>
    <source>
        <strain evidence="2 3">TH1</strain>
    </source>
</reference>
<protein>
    <submittedName>
        <fullName evidence="2">Uncharacterized protein</fullName>
    </submittedName>
</protein>
<name>A0A1W0E3S6_9MICR</name>
<dbReference type="OrthoDB" id="10619523at2759"/>
<evidence type="ECO:0000256" key="1">
    <source>
        <dbReference type="SAM" id="Phobius"/>
    </source>
</evidence>
<keyword evidence="1" id="KW-0472">Membrane</keyword>
<organism evidence="2 3">
    <name type="scientific">Ecytonucleospora hepatopenaei</name>
    <dbReference type="NCBI Taxonomy" id="646526"/>
    <lineage>
        <taxon>Eukaryota</taxon>
        <taxon>Fungi</taxon>
        <taxon>Fungi incertae sedis</taxon>
        <taxon>Microsporidia</taxon>
        <taxon>Enterocytozoonidae</taxon>
        <taxon>Ecytonucleospora</taxon>
    </lineage>
</organism>